<evidence type="ECO:0000313" key="4">
    <source>
        <dbReference type="Proteomes" id="UP000184693"/>
    </source>
</evidence>
<feature type="domain" description="2Fe-2S ferredoxin-type" evidence="2">
    <location>
        <begin position="10"/>
        <end position="89"/>
    </location>
</feature>
<dbReference type="GO" id="GO:0051536">
    <property type="term" value="F:iron-sulfur cluster binding"/>
    <property type="evidence" value="ECO:0007669"/>
    <property type="project" value="InterPro"/>
</dbReference>
<dbReference type="AlphaFoldDB" id="A0A1N6KI32"/>
<evidence type="ECO:0000313" key="3">
    <source>
        <dbReference type="EMBL" id="SIO56231.1"/>
    </source>
</evidence>
<dbReference type="PROSITE" id="PS51085">
    <property type="entry name" value="2FE2S_FER_2"/>
    <property type="match status" value="1"/>
</dbReference>
<gene>
    <name evidence="3" type="ORF">SAMN05444168_7258</name>
</gene>
<dbReference type="Pfam" id="PF13510">
    <property type="entry name" value="Fer2_4"/>
    <property type="match status" value="1"/>
</dbReference>
<dbReference type="InterPro" id="IPR042204">
    <property type="entry name" value="2Fe-2S-bd_N"/>
</dbReference>
<dbReference type="OrthoDB" id="573392at2"/>
<organism evidence="3 4">
    <name type="scientific">Paraburkholderia phenazinium</name>
    <dbReference type="NCBI Taxonomy" id="60549"/>
    <lineage>
        <taxon>Bacteria</taxon>
        <taxon>Pseudomonadati</taxon>
        <taxon>Pseudomonadota</taxon>
        <taxon>Betaproteobacteria</taxon>
        <taxon>Burkholderiales</taxon>
        <taxon>Burkholderiaceae</taxon>
        <taxon>Paraburkholderia</taxon>
    </lineage>
</organism>
<accession>A0A1N6KI32</accession>
<dbReference type="EMBL" id="FSRM01000002">
    <property type="protein sequence ID" value="SIO56231.1"/>
    <property type="molecule type" value="Genomic_DNA"/>
</dbReference>
<name>A0A1N6KI32_9BURK</name>
<dbReference type="SUPFAM" id="SSF54292">
    <property type="entry name" value="2Fe-2S ferredoxin-like"/>
    <property type="match status" value="1"/>
</dbReference>
<dbReference type="InterPro" id="IPR001041">
    <property type="entry name" value="2Fe-2S_ferredoxin-type"/>
</dbReference>
<sequence>MSSRGIKACIRVTIDSRTIEVEAGTTVVAALAIAGLRGTRTSVAGQPRAALCGMGVCQECRVTIDGRAHVLACQTLCRDGQIIHTTGPL</sequence>
<dbReference type="GO" id="GO:0016491">
    <property type="term" value="F:oxidoreductase activity"/>
    <property type="evidence" value="ECO:0007669"/>
    <property type="project" value="UniProtKB-KW"/>
</dbReference>
<evidence type="ECO:0000259" key="2">
    <source>
        <dbReference type="PROSITE" id="PS51085"/>
    </source>
</evidence>
<proteinExistence type="predicted"/>
<keyword evidence="1" id="KW-0560">Oxidoreductase</keyword>
<dbReference type="Proteomes" id="UP000184693">
    <property type="component" value="Unassembled WGS sequence"/>
</dbReference>
<evidence type="ECO:0000256" key="1">
    <source>
        <dbReference type="ARBA" id="ARBA00023002"/>
    </source>
</evidence>
<dbReference type="RefSeq" id="WP_074268965.1">
    <property type="nucleotide sequence ID" value="NZ_FSRM01000002.1"/>
</dbReference>
<dbReference type="Gene3D" id="3.10.20.440">
    <property type="entry name" value="2Fe-2S iron-sulphur cluster binding domain, sarcosine oxidase, alpha subunit, N-terminal domain"/>
    <property type="match status" value="1"/>
</dbReference>
<dbReference type="InterPro" id="IPR036010">
    <property type="entry name" value="2Fe-2S_ferredoxin-like_sf"/>
</dbReference>
<reference evidence="3 4" key="1">
    <citation type="submission" date="2016-11" db="EMBL/GenBank/DDBJ databases">
        <authorList>
            <person name="Jaros S."/>
            <person name="Januszkiewicz K."/>
            <person name="Wedrychowicz H."/>
        </authorList>
    </citation>
    <scope>NUCLEOTIDE SEQUENCE [LARGE SCALE GENOMIC DNA]</scope>
    <source>
        <strain evidence="3 4">GAS86</strain>
    </source>
</reference>
<protein>
    <submittedName>
        <fullName evidence="3">2Fe-2S iron-sulfur cluster binding domain-containing protein</fullName>
    </submittedName>
</protein>